<dbReference type="EMBL" id="NKXS01000152">
    <property type="protein sequence ID" value="PIN26078.1"/>
    <property type="molecule type" value="Genomic_DNA"/>
</dbReference>
<organism evidence="1 2">
    <name type="scientific">Handroanthus impetiginosus</name>
    <dbReference type="NCBI Taxonomy" id="429701"/>
    <lineage>
        <taxon>Eukaryota</taxon>
        <taxon>Viridiplantae</taxon>
        <taxon>Streptophyta</taxon>
        <taxon>Embryophyta</taxon>
        <taxon>Tracheophyta</taxon>
        <taxon>Spermatophyta</taxon>
        <taxon>Magnoliopsida</taxon>
        <taxon>eudicotyledons</taxon>
        <taxon>Gunneridae</taxon>
        <taxon>Pentapetalae</taxon>
        <taxon>asterids</taxon>
        <taxon>lamiids</taxon>
        <taxon>Lamiales</taxon>
        <taxon>Bignoniaceae</taxon>
        <taxon>Crescentiina</taxon>
        <taxon>Tabebuia alliance</taxon>
        <taxon>Handroanthus</taxon>
    </lineage>
</organism>
<comment type="caution">
    <text evidence="1">The sequence shown here is derived from an EMBL/GenBank/DDBJ whole genome shotgun (WGS) entry which is preliminary data.</text>
</comment>
<reference evidence="2" key="1">
    <citation type="journal article" date="2018" name="Gigascience">
        <title>Genome assembly of the Pink Ipe (Handroanthus impetiginosus, Bignoniaceae), a highly valued, ecologically keystone Neotropical timber forest tree.</title>
        <authorList>
            <person name="Silva-Junior O.B."/>
            <person name="Grattapaglia D."/>
            <person name="Novaes E."/>
            <person name="Collevatti R.G."/>
        </authorList>
    </citation>
    <scope>NUCLEOTIDE SEQUENCE [LARGE SCALE GENOMIC DNA]</scope>
    <source>
        <strain evidence="2">cv. UFG-1</strain>
    </source>
</reference>
<sequence length="64" mass="6714">MRKVKGKNSKLLPNSLRIISSCIKTVSANASTAVRSAGATVAASISSGDDRKEQVDVSLFLTSF</sequence>
<proteinExistence type="predicted"/>
<protein>
    <submittedName>
        <fullName evidence="1">Uncharacterized protein</fullName>
    </submittedName>
</protein>
<accession>A0A2G9I8J9</accession>
<dbReference type="Proteomes" id="UP000231279">
    <property type="component" value="Unassembled WGS sequence"/>
</dbReference>
<dbReference type="OrthoDB" id="25778at2759"/>
<name>A0A2G9I8J9_9LAMI</name>
<dbReference type="STRING" id="429701.A0A2G9I8J9"/>
<gene>
    <name evidence="1" type="ORF">CDL12_01183</name>
</gene>
<evidence type="ECO:0000313" key="2">
    <source>
        <dbReference type="Proteomes" id="UP000231279"/>
    </source>
</evidence>
<keyword evidence="2" id="KW-1185">Reference proteome</keyword>
<evidence type="ECO:0000313" key="1">
    <source>
        <dbReference type="EMBL" id="PIN26078.1"/>
    </source>
</evidence>
<dbReference type="AlphaFoldDB" id="A0A2G9I8J9"/>